<evidence type="ECO:0000256" key="3">
    <source>
        <dbReference type="ARBA" id="ARBA00023163"/>
    </source>
</evidence>
<dbReference type="Pfam" id="PF01037">
    <property type="entry name" value="AsnC_trans_reg"/>
    <property type="match status" value="1"/>
</dbReference>
<dbReference type="PRINTS" id="PR00033">
    <property type="entry name" value="HTHASNC"/>
</dbReference>
<comment type="caution">
    <text evidence="5">The sequence shown here is derived from an EMBL/GenBank/DDBJ whole genome shotgun (WGS) entry which is preliminary data.</text>
</comment>
<feature type="domain" description="HTH asnC-type" evidence="4">
    <location>
        <begin position="1"/>
        <end position="62"/>
    </location>
</feature>
<name>A0A9Q6MUV4_9STAP</name>
<organism evidence="5 6">
    <name type="scientific">Staphylococcus succinus</name>
    <dbReference type="NCBI Taxonomy" id="61015"/>
    <lineage>
        <taxon>Bacteria</taxon>
        <taxon>Bacillati</taxon>
        <taxon>Bacillota</taxon>
        <taxon>Bacilli</taxon>
        <taxon>Bacillales</taxon>
        <taxon>Staphylococcaceae</taxon>
        <taxon>Staphylococcus</taxon>
    </lineage>
</organism>
<dbReference type="GO" id="GO:0043565">
    <property type="term" value="F:sequence-specific DNA binding"/>
    <property type="evidence" value="ECO:0007669"/>
    <property type="project" value="InterPro"/>
</dbReference>
<keyword evidence="1" id="KW-0805">Transcription regulation</keyword>
<evidence type="ECO:0000256" key="1">
    <source>
        <dbReference type="ARBA" id="ARBA00023015"/>
    </source>
</evidence>
<dbReference type="RefSeq" id="WP_073504650.1">
    <property type="nucleotide sequence ID" value="NZ_CP018199.1"/>
</dbReference>
<dbReference type="PANTHER" id="PTHR30154:SF53">
    <property type="entry name" value="HTH-TYPE TRANSCRIPTIONAL REGULATOR LRPC"/>
    <property type="match status" value="1"/>
</dbReference>
<dbReference type="GO" id="GO:0005829">
    <property type="term" value="C:cytosol"/>
    <property type="evidence" value="ECO:0007669"/>
    <property type="project" value="TreeGrafter"/>
</dbReference>
<dbReference type="PANTHER" id="PTHR30154">
    <property type="entry name" value="LEUCINE-RESPONSIVE REGULATORY PROTEIN"/>
    <property type="match status" value="1"/>
</dbReference>
<dbReference type="Pfam" id="PF13412">
    <property type="entry name" value="HTH_24"/>
    <property type="match status" value="1"/>
</dbReference>
<keyword evidence="2" id="KW-0238">DNA-binding</keyword>
<evidence type="ECO:0000313" key="5">
    <source>
        <dbReference type="EMBL" id="PTI75404.1"/>
    </source>
</evidence>
<dbReference type="InterPro" id="IPR036388">
    <property type="entry name" value="WH-like_DNA-bd_sf"/>
</dbReference>
<gene>
    <name evidence="5" type="ORF">BU058_07785</name>
</gene>
<dbReference type="EMBL" id="PZFQ01000022">
    <property type="protein sequence ID" value="PTI75404.1"/>
    <property type="molecule type" value="Genomic_DNA"/>
</dbReference>
<dbReference type="InterPro" id="IPR036390">
    <property type="entry name" value="WH_DNA-bd_sf"/>
</dbReference>
<sequence>MDLTNRKIIQQLKENSKISLESIGKNVNLSTPSVRDRINKLKDIGVIKRYTIDIDYTILGYAIDVIIEITIKNNLYQDFKTFIAQQNNVDCCYRVSGDSCFMFKVRFKHMQEVESFIDSLQTYGHTKTHFIFSKII</sequence>
<protein>
    <submittedName>
        <fullName evidence="5">Lrp/AsnC family transcriptional regulator</fullName>
    </submittedName>
</protein>
<proteinExistence type="predicted"/>
<dbReference type="AlphaFoldDB" id="A0A9Q6MUV4"/>
<evidence type="ECO:0000313" key="6">
    <source>
        <dbReference type="Proteomes" id="UP000241960"/>
    </source>
</evidence>
<dbReference type="InterPro" id="IPR000485">
    <property type="entry name" value="AsnC-type_HTH_dom"/>
</dbReference>
<dbReference type="InterPro" id="IPR011008">
    <property type="entry name" value="Dimeric_a/b-barrel"/>
</dbReference>
<dbReference type="SUPFAM" id="SSF46785">
    <property type="entry name" value="Winged helix' DNA-binding domain"/>
    <property type="match status" value="1"/>
</dbReference>
<dbReference type="SUPFAM" id="SSF54909">
    <property type="entry name" value="Dimeric alpha+beta barrel"/>
    <property type="match status" value="1"/>
</dbReference>
<dbReference type="PROSITE" id="PS50956">
    <property type="entry name" value="HTH_ASNC_2"/>
    <property type="match status" value="1"/>
</dbReference>
<dbReference type="Proteomes" id="UP000241960">
    <property type="component" value="Unassembled WGS sequence"/>
</dbReference>
<dbReference type="GO" id="GO:0043200">
    <property type="term" value="P:response to amino acid"/>
    <property type="evidence" value="ECO:0007669"/>
    <property type="project" value="TreeGrafter"/>
</dbReference>
<dbReference type="InterPro" id="IPR019888">
    <property type="entry name" value="Tscrpt_reg_AsnC-like"/>
</dbReference>
<dbReference type="Gene3D" id="3.30.70.920">
    <property type="match status" value="1"/>
</dbReference>
<dbReference type="Gene3D" id="1.10.10.10">
    <property type="entry name" value="Winged helix-like DNA-binding domain superfamily/Winged helix DNA-binding domain"/>
    <property type="match status" value="1"/>
</dbReference>
<accession>A0A9Q6MUV4</accession>
<dbReference type="InterPro" id="IPR019887">
    <property type="entry name" value="Tscrpt_reg_AsnC/Lrp_C"/>
</dbReference>
<keyword evidence="3" id="KW-0804">Transcription</keyword>
<evidence type="ECO:0000259" key="4">
    <source>
        <dbReference type="PROSITE" id="PS50956"/>
    </source>
</evidence>
<dbReference type="SMART" id="SM00344">
    <property type="entry name" value="HTH_ASNC"/>
    <property type="match status" value="1"/>
</dbReference>
<reference evidence="5 6" key="1">
    <citation type="journal article" date="2016" name="Front. Microbiol.">
        <title>Comprehensive Phylogenetic Analysis of Bovine Non-aureus Staphylococci Species Based on Whole-Genome Sequencing.</title>
        <authorList>
            <person name="Naushad S."/>
            <person name="Barkema H.W."/>
            <person name="Luby C."/>
            <person name="Condas L.A."/>
            <person name="Nobrega D.B."/>
            <person name="Carson D.A."/>
            <person name="De Buck J."/>
        </authorList>
    </citation>
    <scope>NUCLEOTIDE SEQUENCE [LARGE SCALE GENOMIC DNA]</scope>
    <source>
        <strain evidence="5 6">SNUC 1231</strain>
    </source>
</reference>
<evidence type="ECO:0000256" key="2">
    <source>
        <dbReference type="ARBA" id="ARBA00023125"/>
    </source>
</evidence>